<sequence>MGSSGGGSGALATPRAQHGGGSGSAAASAPRFALSAIKEVPSPPPSTDSPASSFATSVTGGSSRRASNASNASNTSWATDAGGGGSSGGSGCGSAERGEGGDEREGAAAAAAAAGAAGGAHAAFRALLSADRVVEVNGKPYVCLACIGRGGSSKVYRVLSADRRVLALKRVAVGADDAAGLAGYANEIALLRRLRGDPAIIALEDAEVDAARGTIALVLELGEVDLSQVLARQRTAEPRSSGGGNGGYGEGLSPHFIRLTWLQMLRAVSALHAARVVHGDLKPANFVLCAGALKLIDFGIAKAIGNDTANISRESQVGTLNYMCPEAILDTGKGAIDPATGRKAALMKLGRPSDVWYVLGCILYQLVYGHTPFSHLRLVQKLQAITDPRHEIVYGAIDDASLLDTMQSCLRWDPQLRAPIDGRDGLLEHRYLHPATGVCI</sequence>
<evidence type="ECO:0000256" key="4">
    <source>
        <dbReference type="ARBA" id="ARBA00022777"/>
    </source>
</evidence>
<dbReference type="InterPro" id="IPR000719">
    <property type="entry name" value="Prot_kinase_dom"/>
</dbReference>
<name>A0A835YV80_9STRA</name>
<keyword evidence="4 10" id="KW-0418">Kinase</keyword>
<dbReference type="OrthoDB" id="20524at2759"/>
<evidence type="ECO:0000313" key="11">
    <source>
        <dbReference type="Proteomes" id="UP000664859"/>
    </source>
</evidence>
<evidence type="ECO:0000256" key="7">
    <source>
        <dbReference type="RuleBase" id="RU000304"/>
    </source>
</evidence>
<dbReference type="InterPro" id="IPR011009">
    <property type="entry name" value="Kinase-like_dom_sf"/>
</dbReference>
<gene>
    <name evidence="10" type="ORF">JKP88DRAFT_157972</name>
</gene>
<keyword evidence="3 6" id="KW-0547">Nucleotide-binding</keyword>
<dbReference type="PROSITE" id="PS50011">
    <property type="entry name" value="PROTEIN_KINASE_DOM"/>
    <property type="match status" value="1"/>
</dbReference>
<evidence type="ECO:0000256" key="6">
    <source>
        <dbReference type="PROSITE-ProRule" id="PRU10141"/>
    </source>
</evidence>
<proteinExistence type="inferred from homology"/>
<dbReference type="Gene3D" id="1.10.510.10">
    <property type="entry name" value="Transferase(Phosphotransferase) domain 1"/>
    <property type="match status" value="1"/>
</dbReference>
<feature type="region of interest" description="Disordered" evidence="8">
    <location>
        <begin position="1"/>
        <end position="106"/>
    </location>
</feature>
<feature type="compositionally biased region" description="Low complexity" evidence="8">
    <location>
        <begin position="48"/>
        <end position="76"/>
    </location>
</feature>
<dbReference type="Gene3D" id="3.30.200.20">
    <property type="entry name" value="Phosphorylase Kinase, domain 1"/>
    <property type="match status" value="1"/>
</dbReference>
<dbReference type="GO" id="GO:0005634">
    <property type="term" value="C:nucleus"/>
    <property type="evidence" value="ECO:0007669"/>
    <property type="project" value="TreeGrafter"/>
</dbReference>
<dbReference type="PANTHER" id="PTHR22974:SF21">
    <property type="entry name" value="DUAL SPECIFICITY PROTEIN KINASE TTK"/>
    <property type="match status" value="1"/>
</dbReference>
<evidence type="ECO:0000256" key="1">
    <source>
        <dbReference type="ARBA" id="ARBA00022527"/>
    </source>
</evidence>
<comment type="similarity">
    <text evidence="7">Belongs to the protein kinase superfamily.</text>
</comment>
<dbReference type="SMART" id="SM00220">
    <property type="entry name" value="S_TKc"/>
    <property type="match status" value="1"/>
</dbReference>
<evidence type="ECO:0000256" key="5">
    <source>
        <dbReference type="ARBA" id="ARBA00022840"/>
    </source>
</evidence>
<dbReference type="PROSITE" id="PS00107">
    <property type="entry name" value="PROTEIN_KINASE_ATP"/>
    <property type="match status" value="1"/>
</dbReference>
<dbReference type="PROSITE" id="PS00108">
    <property type="entry name" value="PROTEIN_KINASE_ST"/>
    <property type="match status" value="1"/>
</dbReference>
<dbReference type="GO" id="GO:0033316">
    <property type="term" value="P:meiotic spindle assembly checkpoint signaling"/>
    <property type="evidence" value="ECO:0007669"/>
    <property type="project" value="TreeGrafter"/>
</dbReference>
<keyword evidence="1 7" id="KW-0723">Serine/threonine-protein kinase</keyword>
<evidence type="ECO:0000259" key="9">
    <source>
        <dbReference type="PROSITE" id="PS50011"/>
    </source>
</evidence>
<feature type="compositionally biased region" description="Gly residues" evidence="8">
    <location>
        <begin position="81"/>
        <end position="92"/>
    </location>
</feature>
<keyword evidence="2" id="KW-0808">Transferase</keyword>
<dbReference type="GO" id="GO:0004674">
    <property type="term" value="F:protein serine/threonine kinase activity"/>
    <property type="evidence" value="ECO:0007669"/>
    <property type="project" value="UniProtKB-KW"/>
</dbReference>
<protein>
    <submittedName>
        <fullName evidence="10">Kinase-like domain-containing protein</fullName>
    </submittedName>
</protein>
<dbReference type="GO" id="GO:0004712">
    <property type="term" value="F:protein serine/threonine/tyrosine kinase activity"/>
    <property type="evidence" value="ECO:0007669"/>
    <property type="project" value="TreeGrafter"/>
</dbReference>
<accession>A0A835YV80</accession>
<feature type="binding site" evidence="6">
    <location>
        <position position="169"/>
    </location>
    <ligand>
        <name>ATP</name>
        <dbReference type="ChEBI" id="CHEBI:30616"/>
    </ligand>
</feature>
<dbReference type="GO" id="GO:0007059">
    <property type="term" value="P:chromosome segregation"/>
    <property type="evidence" value="ECO:0007669"/>
    <property type="project" value="TreeGrafter"/>
</dbReference>
<reference evidence="10" key="1">
    <citation type="submission" date="2021-02" db="EMBL/GenBank/DDBJ databases">
        <title>First Annotated Genome of the Yellow-green Alga Tribonema minus.</title>
        <authorList>
            <person name="Mahan K.M."/>
        </authorList>
    </citation>
    <scope>NUCLEOTIDE SEQUENCE</scope>
    <source>
        <strain evidence="10">UTEX B ZZ1240</strain>
    </source>
</reference>
<dbReference type="AlphaFoldDB" id="A0A835YV80"/>
<dbReference type="GO" id="GO:0007094">
    <property type="term" value="P:mitotic spindle assembly checkpoint signaling"/>
    <property type="evidence" value="ECO:0007669"/>
    <property type="project" value="TreeGrafter"/>
</dbReference>
<dbReference type="EMBL" id="JAFCMP010000334">
    <property type="protein sequence ID" value="KAG5181303.1"/>
    <property type="molecule type" value="Genomic_DNA"/>
</dbReference>
<dbReference type="InterPro" id="IPR017441">
    <property type="entry name" value="Protein_kinase_ATP_BS"/>
</dbReference>
<evidence type="ECO:0000313" key="10">
    <source>
        <dbReference type="EMBL" id="KAG5181303.1"/>
    </source>
</evidence>
<dbReference type="GO" id="GO:0000776">
    <property type="term" value="C:kinetochore"/>
    <property type="evidence" value="ECO:0007669"/>
    <property type="project" value="TreeGrafter"/>
</dbReference>
<organism evidence="10 11">
    <name type="scientific">Tribonema minus</name>
    <dbReference type="NCBI Taxonomy" id="303371"/>
    <lineage>
        <taxon>Eukaryota</taxon>
        <taxon>Sar</taxon>
        <taxon>Stramenopiles</taxon>
        <taxon>Ochrophyta</taxon>
        <taxon>PX clade</taxon>
        <taxon>Xanthophyceae</taxon>
        <taxon>Tribonematales</taxon>
        <taxon>Tribonemataceae</taxon>
        <taxon>Tribonema</taxon>
    </lineage>
</organism>
<dbReference type="PANTHER" id="PTHR22974">
    <property type="entry name" value="MIXED LINEAGE PROTEIN KINASE"/>
    <property type="match status" value="1"/>
</dbReference>
<dbReference type="InterPro" id="IPR008271">
    <property type="entry name" value="Ser/Thr_kinase_AS"/>
</dbReference>
<dbReference type="Pfam" id="PF00069">
    <property type="entry name" value="Pkinase"/>
    <property type="match status" value="1"/>
</dbReference>
<feature type="domain" description="Protein kinase" evidence="9">
    <location>
        <begin position="141"/>
        <end position="432"/>
    </location>
</feature>
<dbReference type="SUPFAM" id="SSF56112">
    <property type="entry name" value="Protein kinase-like (PK-like)"/>
    <property type="match status" value="1"/>
</dbReference>
<dbReference type="GO" id="GO:0034501">
    <property type="term" value="P:protein localization to kinetochore"/>
    <property type="evidence" value="ECO:0007669"/>
    <property type="project" value="TreeGrafter"/>
</dbReference>
<evidence type="ECO:0000256" key="2">
    <source>
        <dbReference type="ARBA" id="ARBA00022679"/>
    </source>
</evidence>
<keyword evidence="11" id="KW-1185">Reference proteome</keyword>
<evidence type="ECO:0000256" key="8">
    <source>
        <dbReference type="SAM" id="MobiDB-lite"/>
    </source>
</evidence>
<dbReference type="FunFam" id="3.30.200.20:FF:000131">
    <property type="entry name" value="Dual specificity protein kinase TTK"/>
    <property type="match status" value="1"/>
</dbReference>
<evidence type="ECO:0000256" key="3">
    <source>
        <dbReference type="ARBA" id="ARBA00022741"/>
    </source>
</evidence>
<dbReference type="GO" id="GO:0005524">
    <property type="term" value="F:ATP binding"/>
    <property type="evidence" value="ECO:0007669"/>
    <property type="project" value="UniProtKB-UniRule"/>
</dbReference>
<keyword evidence="5 6" id="KW-0067">ATP-binding</keyword>
<dbReference type="Proteomes" id="UP000664859">
    <property type="component" value="Unassembled WGS sequence"/>
</dbReference>
<feature type="compositionally biased region" description="Basic and acidic residues" evidence="8">
    <location>
        <begin position="96"/>
        <end position="106"/>
    </location>
</feature>
<comment type="caution">
    <text evidence="10">The sequence shown here is derived from an EMBL/GenBank/DDBJ whole genome shotgun (WGS) entry which is preliminary data.</text>
</comment>